<accession>A0ABW5WH16</accession>
<protein>
    <recommendedName>
        <fullName evidence="3">PE domain-containing protein</fullName>
    </recommendedName>
</protein>
<gene>
    <name evidence="1" type="ORF">ACFS2C_28210</name>
</gene>
<evidence type="ECO:0000313" key="1">
    <source>
        <dbReference type="EMBL" id="MFD2803278.1"/>
    </source>
</evidence>
<evidence type="ECO:0000313" key="2">
    <source>
        <dbReference type="Proteomes" id="UP001597478"/>
    </source>
</evidence>
<comment type="caution">
    <text evidence="1">The sequence shown here is derived from an EMBL/GenBank/DDBJ whole genome shotgun (WGS) entry which is preliminary data.</text>
</comment>
<evidence type="ECO:0008006" key="3">
    <source>
        <dbReference type="Google" id="ProtNLM"/>
    </source>
</evidence>
<reference evidence="2" key="1">
    <citation type="journal article" date="2019" name="Int. J. Syst. Evol. Microbiol.">
        <title>The Global Catalogue of Microorganisms (GCM) 10K type strain sequencing project: providing services to taxonomists for standard genome sequencing and annotation.</title>
        <authorList>
            <consortium name="The Broad Institute Genomics Platform"/>
            <consortium name="The Broad Institute Genome Sequencing Center for Infectious Disease"/>
            <person name="Wu L."/>
            <person name="Ma J."/>
        </authorList>
    </citation>
    <scope>NUCLEOTIDE SEQUENCE [LARGE SCALE GENOMIC DNA]</scope>
    <source>
        <strain evidence="2">IBRC-M 10906</strain>
    </source>
</reference>
<dbReference type="RefSeq" id="WP_377385407.1">
    <property type="nucleotide sequence ID" value="NZ_JBHSAN010000005.1"/>
</dbReference>
<proteinExistence type="predicted"/>
<organism evidence="1 2">
    <name type="scientific">Prauserella oleivorans</name>
    <dbReference type="NCBI Taxonomy" id="1478153"/>
    <lineage>
        <taxon>Bacteria</taxon>
        <taxon>Bacillati</taxon>
        <taxon>Actinomycetota</taxon>
        <taxon>Actinomycetes</taxon>
        <taxon>Pseudonocardiales</taxon>
        <taxon>Pseudonocardiaceae</taxon>
        <taxon>Prauserella</taxon>
    </lineage>
</organism>
<dbReference type="EMBL" id="JBHUOF010000056">
    <property type="protein sequence ID" value="MFD2803278.1"/>
    <property type="molecule type" value="Genomic_DNA"/>
</dbReference>
<keyword evidence="2" id="KW-1185">Reference proteome</keyword>
<sequence length="74" mass="7570">MDTAWQAAHASGSSASASAQLPANVVVAMVDAAERGTRALAGIADVIVQQYDSGNAYQDAASALHRASNTWPAR</sequence>
<dbReference type="Proteomes" id="UP001597478">
    <property type="component" value="Unassembled WGS sequence"/>
</dbReference>
<name>A0ABW5WH16_9PSEU</name>